<name>A0ABW7Z3M9_9ACTN</name>
<dbReference type="InterPro" id="IPR011990">
    <property type="entry name" value="TPR-like_helical_dom_sf"/>
</dbReference>
<keyword evidence="2" id="KW-0804">Transcription</keyword>
<dbReference type="InterPro" id="IPR027417">
    <property type="entry name" value="P-loop_NTPase"/>
</dbReference>
<dbReference type="EMBL" id="JBITGY010000010">
    <property type="protein sequence ID" value="MFI6502780.1"/>
    <property type="molecule type" value="Genomic_DNA"/>
</dbReference>
<dbReference type="PANTHER" id="PTHR35807:SF1">
    <property type="entry name" value="TRANSCRIPTIONAL REGULATOR REDD"/>
    <property type="match status" value="1"/>
</dbReference>
<dbReference type="InterPro" id="IPR051677">
    <property type="entry name" value="AfsR-DnrI-RedD_regulator"/>
</dbReference>
<dbReference type="Gene3D" id="1.10.10.10">
    <property type="entry name" value="Winged helix-like DNA-binding domain superfamily/Winged helix DNA-binding domain"/>
    <property type="match status" value="1"/>
</dbReference>
<dbReference type="SUPFAM" id="SSF52540">
    <property type="entry name" value="P-loop containing nucleoside triphosphate hydrolases"/>
    <property type="match status" value="1"/>
</dbReference>
<dbReference type="RefSeq" id="WP_397088308.1">
    <property type="nucleotide sequence ID" value="NZ_JBITGY010000010.1"/>
</dbReference>
<keyword evidence="5" id="KW-1185">Reference proteome</keyword>
<evidence type="ECO:0000259" key="3">
    <source>
        <dbReference type="SMART" id="SM01043"/>
    </source>
</evidence>
<dbReference type="Proteomes" id="UP001612741">
    <property type="component" value="Unassembled WGS sequence"/>
</dbReference>
<dbReference type="Gene3D" id="3.40.50.300">
    <property type="entry name" value="P-loop containing nucleotide triphosphate hydrolases"/>
    <property type="match status" value="1"/>
</dbReference>
<evidence type="ECO:0000313" key="4">
    <source>
        <dbReference type="EMBL" id="MFI6502780.1"/>
    </source>
</evidence>
<evidence type="ECO:0000313" key="5">
    <source>
        <dbReference type="Proteomes" id="UP001612741"/>
    </source>
</evidence>
<dbReference type="SUPFAM" id="SSF48452">
    <property type="entry name" value="TPR-like"/>
    <property type="match status" value="1"/>
</dbReference>
<dbReference type="Gene3D" id="1.25.40.10">
    <property type="entry name" value="Tetratricopeptide repeat domain"/>
    <property type="match status" value="1"/>
</dbReference>
<dbReference type="Pfam" id="PF03704">
    <property type="entry name" value="BTAD"/>
    <property type="match status" value="1"/>
</dbReference>
<reference evidence="4 5" key="1">
    <citation type="submission" date="2024-10" db="EMBL/GenBank/DDBJ databases">
        <title>The Natural Products Discovery Center: Release of the First 8490 Sequenced Strains for Exploring Actinobacteria Biosynthetic Diversity.</title>
        <authorList>
            <person name="Kalkreuter E."/>
            <person name="Kautsar S.A."/>
            <person name="Yang D."/>
            <person name="Bader C.D."/>
            <person name="Teijaro C.N."/>
            <person name="Fluegel L."/>
            <person name="Davis C.M."/>
            <person name="Simpson J.R."/>
            <person name="Lauterbach L."/>
            <person name="Steele A.D."/>
            <person name="Gui C."/>
            <person name="Meng S."/>
            <person name="Li G."/>
            <person name="Viehrig K."/>
            <person name="Ye F."/>
            <person name="Su P."/>
            <person name="Kiefer A.F."/>
            <person name="Nichols A."/>
            <person name="Cepeda A.J."/>
            <person name="Yan W."/>
            <person name="Fan B."/>
            <person name="Jiang Y."/>
            <person name="Adhikari A."/>
            <person name="Zheng C.-J."/>
            <person name="Schuster L."/>
            <person name="Cowan T.M."/>
            <person name="Smanski M.J."/>
            <person name="Chevrette M.G."/>
            <person name="De Carvalho L.P.S."/>
            <person name="Shen B."/>
        </authorList>
    </citation>
    <scope>NUCLEOTIDE SEQUENCE [LARGE SCALE GENOMIC DNA]</scope>
    <source>
        <strain evidence="4 5">NPDC050545</strain>
    </source>
</reference>
<feature type="domain" description="Bacterial transcriptional activator" evidence="3">
    <location>
        <begin position="98"/>
        <end position="238"/>
    </location>
</feature>
<organism evidence="4 5">
    <name type="scientific">Nonomuraea typhae</name>
    <dbReference type="NCBI Taxonomy" id="2603600"/>
    <lineage>
        <taxon>Bacteria</taxon>
        <taxon>Bacillati</taxon>
        <taxon>Actinomycetota</taxon>
        <taxon>Actinomycetes</taxon>
        <taxon>Streptosporangiales</taxon>
        <taxon>Streptosporangiaceae</taxon>
        <taxon>Nonomuraea</taxon>
    </lineage>
</organism>
<gene>
    <name evidence="4" type="ORF">ACIBG2_35750</name>
</gene>
<evidence type="ECO:0000256" key="1">
    <source>
        <dbReference type="ARBA" id="ARBA00023015"/>
    </source>
</evidence>
<evidence type="ECO:0000256" key="2">
    <source>
        <dbReference type="ARBA" id="ARBA00023163"/>
    </source>
</evidence>
<protein>
    <submittedName>
        <fullName evidence="4">AAA family ATPase</fullName>
    </submittedName>
</protein>
<dbReference type="PANTHER" id="PTHR35807">
    <property type="entry name" value="TRANSCRIPTIONAL REGULATOR REDD-RELATED"/>
    <property type="match status" value="1"/>
</dbReference>
<proteinExistence type="predicted"/>
<keyword evidence="1" id="KW-0805">Transcription regulation</keyword>
<dbReference type="InterPro" id="IPR036388">
    <property type="entry name" value="WH-like_DNA-bd_sf"/>
</dbReference>
<comment type="caution">
    <text evidence="4">The sequence shown here is derived from an EMBL/GenBank/DDBJ whole genome shotgun (WGS) entry which is preliminary data.</text>
</comment>
<accession>A0ABW7Z3M9</accession>
<dbReference type="InterPro" id="IPR005158">
    <property type="entry name" value="BTAD"/>
</dbReference>
<dbReference type="Pfam" id="PF13191">
    <property type="entry name" value="AAA_16"/>
    <property type="match status" value="1"/>
</dbReference>
<sequence length="1145" mass="123428">MTFEIRVLGRTTVLVDGLPQNVPGKTARVLTLLIAAGRPVSRETLTDALWETGKAPASEGIAPLVSRFRSVLARGGLSITSRRGTNEYILTGDVGAVVDAHRFERGVKEGLRLLGSGQDEAALAQLTAAAGEWHGRPYALWEDGPPEACVRHARRLETLRADLVRNLAQTALRLGRYDEVAALLSGPAGEGHGEVSAVWLLRFMRTLREQGGAAAERALNLRAAETRDEAVERAFTLLMLHEHGVDVHRPPEGTRAEVRGPEVPRELVGREEHLNTLLALRANLPGLLAVRGVPGVGKSRLLSELAARSADSRPRTVVVSCQDSGELQPWRSLTGMLYARLQRDLATGVNPLGRADHKTLVDFVSAMPGSPAPPGLEDFRQRLLSLLSGLLRWASRGGGLVVAFDNAELFSRAACELLAEVRRRLGEAAVGFVLAGRPEGPWRETPAAPVTLVSLTTDHVRTWLGEVWERPPSEREVAKAFQLTGGLPQRLCEVRAADGELSVLPGLGHRPGPLLPWLAAAAITCGGGEIDTALLADMLDLGPADADRQQAAAVALAAVEAHSGVRFRHELRREEVLAALEEDPALARRLHRRAFEVLGERLRTAEQVTADLPVRMAVHARAARPAVSDEQVATACLTAARAELSAFGLTSARSWAEYGLRLPSGPVTRFGLLMTLGEARIAGSDMHTAGVHYREAYDAAAELPRLRAVAAIQLARRWTDPGQVDEQLLGLLEDALTALSGDDEDEAADLRVQLSAHLAHKSTMAVGEGPVGEGGQALTHRGPELARRALAELRADCPPEVRCEVLNECRMGMYDFAPPAELLGISRALHDAGIRAGSSYFHSEALVALAVDHLRLGDVHKAAALVDRHRAQIAHHPRVLGDWLQTAFDTLLDLWRGRFDEAAARLFGEQERAVKDLEEARVLPAGTLRMTWDAQVFWLLFERGELEVLMRSDLAGRVEQHGYWPIWRAALAMALAQTGHPGEAWDTLTELAAGTGRFAAFPPHGWRAPALALVAETCSLLDEAGAGGRELTALAAHVSKLLVPHVREVALAGWPAVLMGPAARYGAAAATVAGQTDLALRRLRVAEGLVTGSRTQLARVRYDRARALMLRGEREEAAELVGQVLETALGKGMTSLAQRARALIG</sequence>
<dbReference type="SMART" id="SM01043">
    <property type="entry name" value="BTAD"/>
    <property type="match status" value="1"/>
</dbReference>
<dbReference type="InterPro" id="IPR041664">
    <property type="entry name" value="AAA_16"/>
</dbReference>